<feature type="region of interest" description="Disordered" evidence="1">
    <location>
        <begin position="253"/>
        <end position="279"/>
    </location>
</feature>
<evidence type="ECO:0000313" key="2">
    <source>
        <dbReference type="EMBL" id="KAK3732263.1"/>
    </source>
</evidence>
<dbReference type="EMBL" id="JAWDGP010006977">
    <property type="protein sequence ID" value="KAK3732263.1"/>
    <property type="molecule type" value="Genomic_DNA"/>
</dbReference>
<name>A0AAE0Y520_9GAST</name>
<protein>
    <submittedName>
        <fullName evidence="2">Uncharacterized protein</fullName>
    </submittedName>
</protein>
<gene>
    <name evidence="2" type="ORF">RRG08_030606</name>
</gene>
<reference evidence="2" key="1">
    <citation type="journal article" date="2023" name="G3 (Bethesda)">
        <title>A reference genome for the long-term kleptoplast-retaining sea slug Elysia crispata morphotype clarki.</title>
        <authorList>
            <person name="Eastman K.E."/>
            <person name="Pendleton A.L."/>
            <person name="Shaikh M.A."/>
            <person name="Suttiyut T."/>
            <person name="Ogas R."/>
            <person name="Tomko P."/>
            <person name="Gavelis G."/>
            <person name="Widhalm J.R."/>
            <person name="Wisecaver J.H."/>
        </authorList>
    </citation>
    <scope>NUCLEOTIDE SEQUENCE</scope>
    <source>
        <strain evidence="2">ECLA1</strain>
    </source>
</reference>
<dbReference type="Proteomes" id="UP001283361">
    <property type="component" value="Unassembled WGS sequence"/>
</dbReference>
<feature type="compositionally biased region" description="Basic and acidic residues" evidence="1">
    <location>
        <begin position="264"/>
        <end position="273"/>
    </location>
</feature>
<evidence type="ECO:0000256" key="1">
    <source>
        <dbReference type="SAM" id="MobiDB-lite"/>
    </source>
</evidence>
<keyword evidence="3" id="KW-1185">Reference proteome</keyword>
<comment type="caution">
    <text evidence="2">The sequence shown here is derived from an EMBL/GenBank/DDBJ whole genome shotgun (WGS) entry which is preliminary data.</text>
</comment>
<evidence type="ECO:0000313" key="3">
    <source>
        <dbReference type="Proteomes" id="UP001283361"/>
    </source>
</evidence>
<organism evidence="2 3">
    <name type="scientific">Elysia crispata</name>
    <name type="common">lettuce slug</name>
    <dbReference type="NCBI Taxonomy" id="231223"/>
    <lineage>
        <taxon>Eukaryota</taxon>
        <taxon>Metazoa</taxon>
        <taxon>Spiralia</taxon>
        <taxon>Lophotrochozoa</taxon>
        <taxon>Mollusca</taxon>
        <taxon>Gastropoda</taxon>
        <taxon>Heterobranchia</taxon>
        <taxon>Euthyneura</taxon>
        <taxon>Panpulmonata</taxon>
        <taxon>Sacoglossa</taxon>
        <taxon>Placobranchoidea</taxon>
        <taxon>Plakobranchidae</taxon>
        <taxon>Elysia</taxon>
    </lineage>
</organism>
<dbReference type="AlphaFoldDB" id="A0AAE0Y520"/>
<sequence>MFRFINLGERETLSVRSIGALIHNVKECDGEPANQMIANCCWDLVSNGIVRREVDVLAESVGEIVESANVVETGDVSARVVSEIVNSEHFVESGDVPARDDGENVVESIYVPTRAVRENVVESRNGPKRDVGENVVESGDVPARDFGEILGDGNVVKSGDVPARDVGENVVESGDVPGRDVGEILGDGNVVKSGDVPARDVGENVMESGDVPARDVGEIVDGENLVESRARDVHSSRGEASCAEFSESLTYHEASMPQSNADSKLSKKEEKKQSRQFGKAYVGRHFDKESKRDFDKFEESGIKSIKPSKDANVTNICALRYSRDGSLAFKLSFEEEWQAITMGRRDKLPKSEPPKLYNSRRKIIKSKFDHLQQLKVFFLQRFITFMTHFLTYNNV</sequence>
<proteinExistence type="predicted"/>
<accession>A0AAE0Y520</accession>